<gene>
    <name evidence="2" type="ORF">BD410DRAFT_797330</name>
</gene>
<evidence type="ECO:0000313" key="2">
    <source>
        <dbReference type="EMBL" id="TDL14124.1"/>
    </source>
</evidence>
<reference evidence="2 3" key="1">
    <citation type="submission" date="2018-06" db="EMBL/GenBank/DDBJ databases">
        <title>A transcriptomic atlas of mushroom development highlights an independent origin of complex multicellularity.</title>
        <authorList>
            <consortium name="DOE Joint Genome Institute"/>
            <person name="Krizsan K."/>
            <person name="Almasi E."/>
            <person name="Merenyi Z."/>
            <person name="Sahu N."/>
            <person name="Viragh M."/>
            <person name="Koszo T."/>
            <person name="Mondo S."/>
            <person name="Kiss B."/>
            <person name="Balint B."/>
            <person name="Kues U."/>
            <person name="Barry K."/>
            <person name="Hegedus J.C."/>
            <person name="Henrissat B."/>
            <person name="Johnson J."/>
            <person name="Lipzen A."/>
            <person name="Ohm R."/>
            <person name="Nagy I."/>
            <person name="Pangilinan J."/>
            <person name="Yan J."/>
            <person name="Xiong Y."/>
            <person name="Grigoriev I.V."/>
            <person name="Hibbett D.S."/>
            <person name="Nagy L.G."/>
        </authorList>
    </citation>
    <scope>NUCLEOTIDE SEQUENCE [LARGE SCALE GENOMIC DNA]</scope>
    <source>
        <strain evidence="2 3">SZMC22713</strain>
    </source>
</reference>
<evidence type="ECO:0000259" key="1">
    <source>
        <dbReference type="PROSITE" id="PS50035"/>
    </source>
</evidence>
<dbReference type="PANTHER" id="PTHR21248">
    <property type="entry name" value="CARDIOLIPIN SYNTHASE"/>
    <property type="match status" value="1"/>
</dbReference>
<dbReference type="GO" id="GO:0032049">
    <property type="term" value="P:cardiolipin biosynthetic process"/>
    <property type="evidence" value="ECO:0007669"/>
    <property type="project" value="UniProtKB-ARBA"/>
</dbReference>
<dbReference type="Pfam" id="PF13091">
    <property type="entry name" value="PLDc_2"/>
    <property type="match status" value="1"/>
</dbReference>
<feature type="domain" description="PLD phosphodiesterase" evidence="1">
    <location>
        <begin position="213"/>
        <end position="240"/>
    </location>
</feature>
<dbReference type="SUPFAM" id="SSF56024">
    <property type="entry name" value="Phospholipase D/nuclease"/>
    <property type="match status" value="2"/>
</dbReference>
<dbReference type="AlphaFoldDB" id="A0A4Y7PFC4"/>
<evidence type="ECO:0000313" key="3">
    <source>
        <dbReference type="Proteomes" id="UP000294933"/>
    </source>
</evidence>
<dbReference type="PANTHER" id="PTHR21248:SF22">
    <property type="entry name" value="PHOSPHOLIPASE D"/>
    <property type="match status" value="1"/>
</dbReference>
<keyword evidence="3" id="KW-1185">Reference proteome</keyword>
<dbReference type="STRING" id="50990.A0A4Y7PFC4"/>
<dbReference type="GO" id="GO:0030572">
    <property type="term" value="F:phosphatidyltransferase activity"/>
    <property type="evidence" value="ECO:0007669"/>
    <property type="project" value="UniProtKB-ARBA"/>
</dbReference>
<accession>A0A4Y7PFC4</accession>
<dbReference type="Proteomes" id="UP000294933">
    <property type="component" value="Unassembled WGS sequence"/>
</dbReference>
<sequence length="588" mass="64983">MPSDNVLHLTQSTETVTAALAASPHSAVDQIVKGLFKSHPHHSKESPAGENELDRAAQCGKFPYRPSDLFLRIYNDVLTTLDKDPLAGLVAPSLLGTSGTVPLSICSVIPDIMTHYAHLIANAQHEVFCATNYWEPSDAVTIVTDGIRALSKNVQERGGEKVVFKLMYDRGTPSQLIKNHTVVPPDGWEKVGIPKQEEIPGVQLEVVNYHRPPLGTFHAKYLVVDRRVACVNSNNIQDRPNLEMMVHVEGPIVDSFYDMALLSWANAMNPPLPLLSHPTPWAETEYKFHWDNQNLKYIEERKEFEPTVDEATYLQRVTERLCCKKFKADATVSASDVKRDFKPYILHPEHKPVPIVMVNRNPKGMPGHDDAEHVPQDVAWISALKYAQKSVFIQSPTFNASPVVPAVMDACRRGVIVTLYVSLGYNDIGEMIPFQGGTNEYVANKMITTLIAEGEGKQDNLKFHWYTAKDQVKPIGASEKKRSSHVKFMSIDDQIAILGNGNQDTQSWFHSQEINIMIDSPDIVRAMVSGINANQNTSIYGAVGKEDGIWRDKEGNVVQSSGIAAPGPMGIVKGFGGAIARVRGTGGF</sequence>
<name>A0A4Y7PFC4_9AGAM</name>
<dbReference type="InterPro" id="IPR025202">
    <property type="entry name" value="PLD-like_dom"/>
</dbReference>
<dbReference type="EMBL" id="ML170387">
    <property type="protein sequence ID" value="TDL14124.1"/>
    <property type="molecule type" value="Genomic_DNA"/>
</dbReference>
<organism evidence="2 3">
    <name type="scientific">Rickenella mellea</name>
    <dbReference type="NCBI Taxonomy" id="50990"/>
    <lineage>
        <taxon>Eukaryota</taxon>
        <taxon>Fungi</taxon>
        <taxon>Dikarya</taxon>
        <taxon>Basidiomycota</taxon>
        <taxon>Agaricomycotina</taxon>
        <taxon>Agaricomycetes</taxon>
        <taxon>Hymenochaetales</taxon>
        <taxon>Rickenellaceae</taxon>
        <taxon>Rickenella</taxon>
    </lineage>
</organism>
<dbReference type="InterPro" id="IPR001736">
    <property type="entry name" value="PLipase_D/transphosphatidylase"/>
</dbReference>
<protein>
    <recommendedName>
        <fullName evidence="1">PLD phosphodiesterase domain-containing protein</fullName>
    </recommendedName>
</protein>
<dbReference type="PROSITE" id="PS50035">
    <property type="entry name" value="PLD"/>
    <property type="match status" value="2"/>
</dbReference>
<dbReference type="CDD" id="cd00138">
    <property type="entry name" value="PLDc_SF"/>
    <property type="match status" value="1"/>
</dbReference>
<dbReference type="Gene3D" id="3.30.870.10">
    <property type="entry name" value="Endonuclease Chain A"/>
    <property type="match status" value="2"/>
</dbReference>
<proteinExistence type="predicted"/>
<dbReference type="VEuPathDB" id="FungiDB:BD410DRAFT_797330"/>
<feature type="domain" description="PLD phosphodiesterase" evidence="1">
    <location>
        <begin position="480"/>
        <end position="507"/>
    </location>
</feature>
<dbReference type="OrthoDB" id="9997422at2759"/>